<dbReference type="SUPFAM" id="SSF46955">
    <property type="entry name" value="Putative DNA-binding domain"/>
    <property type="match status" value="1"/>
</dbReference>
<keyword evidence="1" id="KW-0238">DNA-binding</keyword>
<dbReference type="Proteomes" id="UP000571857">
    <property type="component" value="Unassembled WGS sequence"/>
</dbReference>
<dbReference type="PROSITE" id="PS50937">
    <property type="entry name" value="HTH_MERR_2"/>
    <property type="match status" value="1"/>
</dbReference>
<evidence type="ECO:0000256" key="1">
    <source>
        <dbReference type="ARBA" id="ARBA00023125"/>
    </source>
</evidence>
<dbReference type="EMBL" id="CP050485">
    <property type="protein sequence ID" value="QOG27339.1"/>
    <property type="molecule type" value="Genomic_DNA"/>
</dbReference>
<dbReference type="PROSITE" id="PS00552">
    <property type="entry name" value="HTH_MERR_1"/>
    <property type="match status" value="1"/>
</dbReference>
<evidence type="ECO:0000313" key="8">
    <source>
        <dbReference type="Proteomes" id="UP000571857"/>
    </source>
</evidence>
<proteinExistence type="predicted"/>
<reference evidence="6 7" key="1">
    <citation type="submission" date="2020-03" db="EMBL/GenBank/DDBJ databases">
        <title>Characterization of ganglioside-mimicking enterococci.</title>
        <authorList>
            <person name="Patry R.T."/>
            <person name="Nothaft H."/>
            <person name="Bridger R."/>
            <person name="Shajahan A."/>
            <person name="Huynh S."/>
            <person name="Sanchez S."/>
            <person name="Azadi P."/>
            <person name="Cooper K."/>
            <person name="Miller W.G."/>
            <person name="Parker C.T."/>
            <person name="Wells L."/>
            <person name="Szymanski C.M."/>
        </authorList>
    </citation>
    <scope>NUCLEOTIDE SEQUENCE [LARGE SCALE GENOMIC DNA]</scope>
    <source>
        <strain evidence="6 7">EGM181</strain>
    </source>
</reference>
<dbReference type="PANTHER" id="PTHR30204">
    <property type="entry name" value="REDOX-CYCLING DRUG-SENSING TRANSCRIPTIONAL ACTIVATOR SOXR"/>
    <property type="match status" value="1"/>
</dbReference>
<dbReference type="GeneID" id="93224106"/>
<dbReference type="PANTHER" id="PTHR30204:SF98">
    <property type="entry name" value="HTH-TYPE TRANSCRIPTIONAL REGULATOR ADHR"/>
    <property type="match status" value="1"/>
</dbReference>
<evidence type="ECO:0000313" key="6">
    <source>
        <dbReference type="EMBL" id="QOG27339.1"/>
    </source>
</evidence>
<evidence type="ECO:0000256" key="2">
    <source>
        <dbReference type="SAM" id="Coils"/>
    </source>
</evidence>
<feature type="coiled-coil region" evidence="2">
    <location>
        <begin position="74"/>
        <end position="115"/>
    </location>
</feature>
<name>A0A2K3QZC7_ENTGA</name>
<evidence type="ECO:0000313" key="9">
    <source>
        <dbReference type="Proteomes" id="UP001241571"/>
    </source>
</evidence>
<sequence length="115" mass="13703">MTISEVAKIVSLTPVTLRYYERVGLLPQIKRTSNGVRDYSEEDIQWIDFIKCMRSAGLSVESLIEYNDLYQQGERTKEARKQLLIEERENLRQRFEELKETLSRLDGKIQRYEQQ</sequence>
<dbReference type="GO" id="GO:0003677">
    <property type="term" value="F:DNA binding"/>
    <property type="evidence" value="ECO:0007669"/>
    <property type="project" value="UniProtKB-KW"/>
</dbReference>
<dbReference type="EMBL" id="JABXJK010000064">
    <property type="protein sequence ID" value="MBA0973488.1"/>
    <property type="molecule type" value="Genomic_DNA"/>
</dbReference>
<dbReference type="PRINTS" id="PR00040">
    <property type="entry name" value="HTHMERR"/>
</dbReference>
<keyword evidence="2" id="KW-0175">Coiled coil</keyword>
<evidence type="ECO:0000313" key="5">
    <source>
        <dbReference type="EMBL" id="MDL4935707.1"/>
    </source>
</evidence>
<organism evidence="5 9">
    <name type="scientific">Enterococcus gallinarum</name>
    <dbReference type="NCBI Taxonomy" id="1353"/>
    <lineage>
        <taxon>Bacteria</taxon>
        <taxon>Bacillati</taxon>
        <taxon>Bacillota</taxon>
        <taxon>Bacilli</taxon>
        <taxon>Lactobacillales</taxon>
        <taxon>Enterococcaceae</taxon>
        <taxon>Enterococcus</taxon>
    </lineage>
</organism>
<dbReference type="InterPro" id="IPR009061">
    <property type="entry name" value="DNA-bd_dom_put_sf"/>
</dbReference>
<dbReference type="Gene3D" id="1.10.1660.10">
    <property type="match status" value="1"/>
</dbReference>
<dbReference type="InterPro" id="IPR047057">
    <property type="entry name" value="MerR_fam"/>
</dbReference>
<reference evidence="5 9" key="3">
    <citation type="submission" date="2023-06" db="EMBL/GenBank/DDBJ databases">
        <title>Acute promotion of culturable opportunistic pathogens and persistent increase of antibiotic resistance following antibiotic exposure in mouse gut microbiota.</title>
        <authorList>
            <person name="Li L."/>
            <person name="Wang B."/>
            <person name="Sun Y."/>
            <person name="Wang M."/>
            <person name="Xu H."/>
        </authorList>
    </citation>
    <scope>NUCLEOTIDE SEQUENCE [LARGE SCALE GENOMIC DNA]</scope>
    <source>
        <strain evidence="5 9">CRI2_2</strain>
    </source>
</reference>
<dbReference type="InterPro" id="IPR000551">
    <property type="entry name" value="MerR-type_HTH_dom"/>
</dbReference>
<accession>A0A2K3QZC7</accession>
<reference evidence="4 8" key="2">
    <citation type="submission" date="2020-06" db="EMBL/GenBank/DDBJ databases">
        <title>Crossreactivity between MHC class I-restricted antigens from cancer cells and an enterococcal bacteriophage.</title>
        <authorList>
            <person name="Fluckiger A."/>
            <person name="Daillere R."/>
            <person name="Sassi M."/>
            <person name="Cattoir V."/>
            <person name="Kroemer G."/>
            <person name="Zitvogel L."/>
        </authorList>
    </citation>
    <scope>NUCLEOTIDE SEQUENCE [LARGE SCALE GENOMIC DNA]</scope>
    <source>
        <strain evidence="4 8">EG4</strain>
    </source>
</reference>
<evidence type="ECO:0000313" key="7">
    <source>
        <dbReference type="Proteomes" id="UP000516696"/>
    </source>
</evidence>
<dbReference type="Proteomes" id="UP000516696">
    <property type="component" value="Chromosome"/>
</dbReference>
<dbReference type="Pfam" id="PF13411">
    <property type="entry name" value="MerR_1"/>
    <property type="match status" value="1"/>
</dbReference>
<feature type="domain" description="HTH merR-type" evidence="3">
    <location>
        <begin position="1"/>
        <end position="69"/>
    </location>
</feature>
<dbReference type="GO" id="GO:0003700">
    <property type="term" value="F:DNA-binding transcription factor activity"/>
    <property type="evidence" value="ECO:0007669"/>
    <property type="project" value="InterPro"/>
</dbReference>
<dbReference type="RefSeq" id="WP_103300079.1">
    <property type="nucleotide sequence ID" value="NZ_CAKOCH010000009.1"/>
</dbReference>
<dbReference type="AlphaFoldDB" id="A0A2K3QZC7"/>
<evidence type="ECO:0000259" key="3">
    <source>
        <dbReference type="PROSITE" id="PS50937"/>
    </source>
</evidence>
<gene>
    <name evidence="6" type="ORF">EGM181_08810</name>
    <name evidence="4" type="ORF">HWH42_13025</name>
    <name evidence="5" type="ORF">QRX88_08280</name>
</gene>
<dbReference type="CDD" id="cd01109">
    <property type="entry name" value="HTH_YyaN"/>
    <property type="match status" value="1"/>
</dbReference>
<dbReference type="SMART" id="SM00422">
    <property type="entry name" value="HTH_MERR"/>
    <property type="match status" value="1"/>
</dbReference>
<dbReference type="EMBL" id="JASUBT010000005">
    <property type="protein sequence ID" value="MDL4935707.1"/>
    <property type="molecule type" value="Genomic_DNA"/>
</dbReference>
<protein>
    <submittedName>
        <fullName evidence="5">MerR family transcriptional regulator</fullName>
    </submittedName>
</protein>
<dbReference type="Proteomes" id="UP001241571">
    <property type="component" value="Unassembled WGS sequence"/>
</dbReference>
<evidence type="ECO:0000313" key="4">
    <source>
        <dbReference type="EMBL" id="MBA0973488.1"/>
    </source>
</evidence>